<dbReference type="OrthoDB" id="21502at2759"/>
<dbReference type="STRING" id="1314781.A0A165CBB2"/>
<dbReference type="AlphaFoldDB" id="A0A165CBB2"/>
<dbReference type="InParanoid" id="A0A165CBB2"/>
<dbReference type="Proteomes" id="UP000077266">
    <property type="component" value="Unassembled WGS sequence"/>
</dbReference>
<organism evidence="1 2">
    <name type="scientific">Exidia glandulosa HHB12029</name>
    <dbReference type="NCBI Taxonomy" id="1314781"/>
    <lineage>
        <taxon>Eukaryota</taxon>
        <taxon>Fungi</taxon>
        <taxon>Dikarya</taxon>
        <taxon>Basidiomycota</taxon>
        <taxon>Agaricomycotina</taxon>
        <taxon>Agaricomycetes</taxon>
        <taxon>Auriculariales</taxon>
        <taxon>Exidiaceae</taxon>
        <taxon>Exidia</taxon>
    </lineage>
</organism>
<sequence length="463" mass="51759">MSPNIVPAGVFDVSGNEKDSIVITGWVVDRVLDPAKVERAWATVVQTWPLLGARLRKNKTTSAWEYHLYSSFSPSRHRYGFKHTHKDGPIDDHYAYARPTDSMTLTVKDNNDALFSDGGPRSVTQRMSEDIPITFLQVTTFADASIIGLTTPHVLCDGHGNKEIGIALARILKGETVAPLPEGDPLAKYVETGKTSNLEPPPSWRVFGLIDSAKFFATLAWDFAVNRDIENRELFVPTAEAERIKQQAMDDLRKEHGDAEDIWISTSDALVAFCLQNIHGPTTSTTPLNVLYSANLRRYLSDVLPRPYLHNGACTVITPTLPLSAISSMSLGALALHIRRTVSEQTARPAVEHWLRWRLANAGRLTLFFEPTGAWNGFTNWRDMKLMEIDFSGALPENEEGPAKCVYLWGMSFQPFPVRNFMGLVADDPRGGIWIGGFLSKRVWEREDGFGRFIRRASREQAT</sequence>
<name>A0A165CBB2_EXIGL</name>
<dbReference type="Pfam" id="PF02458">
    <property type="entry name" value="Transferase"/>
    <property type="match status" value="1"/>
</dbReference>
<dbReference type="EMBL" id="KV426342">
    <property type="protein sequence ID" value="KZV82158.1"/>
    <property type="molecule type" value="Genomic_DNA"/>
</dbReference>
<proteinExistence type="predicted"/>
<protein>
    <submittedName>
        <fullName evidence="1">Uncharacterized protein</fullName>
    </submittedName>
</protein>
<dbReference type="InterPro" id="IPR023213">
    <property type="entry name" value="CAT-like_dom_sf"/>
</dbReference>
<keyword evidence="2" id="KW-1185">Reference proteome</keyword>
<evidence type="ECO:0000313" key="1">
    <source>
        <dbReference type="EMBL" id="KZV82158.1"/>
    </source>
</evidence>
<accession>A0A165CBB2</accession>
<reference evidence="1 2" key="1">
    <citation type="journal article" date="2016" name="Mol. Biol. Evol.">
        <title>Comparative Genomics of Early-Diverging Mushroom-Forming Fungi Provides Insights into the Origins of Lignocellulose Decay Capabilities.</title>
        <authorList>
            <person name="Nagy L.G."/>
            <person name="Riley R."/>
            <person name="Tritt A."/>
            <person name="Adam C."/>
            <person name="Daum C."/>
            <person name="Floudas D."/>
            <person name="Sun H."/>
            <person name="Yadav J.S."/>
            <person name="Pangilinan J."/>
            <person name="Larsson K.H."/>
            <person name="Matsuura K."/>
            <person name="Barry K."/>
            <person name="Labutti K."/>
            <person name="Kuo R."/>
            <person name="Ohm R.A."/>
            <person name="Bhattacharya S.S."/>
            <person name="Shirouzu T."/>
            <person name="Yoshinaga Y."/>
            <person name="Martin F.M."/>
            <person name="Grigoriev I.V."/>
            <person name="Hibbett D.S."/>
        </authorList>
    </citation>
    <scope>NUCLEOTIDE SEQUENCE [LARGE SCALE GENOMIC DNA]</scope>
    <source>
        <strain evidence="1 2">HHB12029</strain>
    </source>
</reference>
<gene>
    <name evidence="1" type="ORF">EXIGLDRAFT_354313</name>
</gene>
<evidence type="ECO:0000313" key="2">
    <source>
        <dbReference type="Proteomes" id="UP000077266"/>
    </source>
</evidence>
<dbReference type="Gene3D" id="3.30.559.10">
    <property type="entry name" value="Chloramphenicol acetyltransferase-like domain"/>
    <property type="match status" value="2"/>
</dbReference>